<dbReference type="AlphaFoldDB" id="A0A917PU83"/>
<feature type="domain" description="NERD" evidence="1">
    <location>
        <begin position="41"/>
        <end position="156"/>
    </location>
</feature>
<accession>A0A917PU83</accession>
<keyword evidence="3" id="KW-1185">Reference proteome</keyword>
<evidence type="ECO:0000259" key="1">
    <source>
        <dbReference type="PROSITE" id="PS50965"/>
    </source>
</evidence>
<protein>
    <submittedName>
        <fullName evidence="2">Nuclease</fullName>
    </submittedName>
</protein>
<evidence type="ECO:0000313" key="2">
    <source>
        <dbReference type="EMBL" id="GGJ91578.1"/>
    </source>
</evidence>
<dbReference type="RefSeq" id="WP_188632261.1">
    <property type="nucleotide sequence ID" value="NZ_BMNQ01000012.1"/>
</dbReference>
<dbReference type="InterPro" id="IPR011528">
    <property type="entry name" value="NERD"/>
</dbReference>
<dbReference type="Pfam" id="PF08378">
    <property type="entry name" value="NERD"/>
    <property type="match status" value="1"/>
</dbReference>
<name>A0A917PU83_9BACI</name>
<dbReference type="Proteomes" id="UP000658382">
    <property type="component" value="Unassembled WGS sequence"/>
</dbReference>
<dbReference type="PROSITE" id="PS50965">
    <property type="entry name" value="NERD"/>
    <property type="match status" value="1"/>
</dbReference>
<proteinExistence type="predicted"/>
<evidence type="ECO:0000313" key="3">
    <source>
        <dbReference type="Proteomes" id="UP000658382"/>
    </source>
</evidence>
<reference evidence="2" key="1">
    <citation type="journal article" date="2014" name="Int. J. Syst. Evol. Microbiol.">
        <title>Complete genome sequence of Corynebacterium casei LMG S-19264T (=DSM 44701T), isolated from a smear-ripened cheese.</title>
        <authorList>
            <consortium name="US DOE Joint Genome Institute (JGI-PGF)"/>
            <person name="Walter F."/>
            <person name="Albersmeier A."/>
            <person name="Kalinowski J."/>
            <person name="Ruckert C."/>
        </authorList>
    </citation>
    <scope>NUCLEOTIDE SEQUENCE</scope>
    <source>
        <strain evidence="2">JCM 12580</strain>
    </source>
</reference>
<organism evidence="2 3">
    <name type="scientific">Lentibacillus kapialis</name>
    <dbReference type="NCBI Taxonomy" id="340214"/>
    <lineage>
        <taxon>Bacteria</taxon>
        <taxon>Bacillati</taxon>
        <taxon>Bacillota</taxon>
        <taxon>Bacilli</taxon>
        <taxon>Bacillales</taxon>
        <taxon>Bacillaceae</taxon>
        <taxon>Lentibacillus</taxon>
    </lineage>
</organism>
<reference evidence="2" key="2">
    <citation type="submission" date="2020-09" db="EMBL/GenBank/DDBJ databases">
        <authorList>
            <person name="Sun Q."/>
            <person name="Ohkuma M."/>
        </authorList>
    </citation>
    <scope>NUCLEOTIDE SEQUENCE</scope>
    <source>
        <strain evidence="2">JCM 12580</strain>
    </source>
</reference>
<gene>
    <name evidence="2" type="ORF">GCM10007063_12770</name>
</gene>
<dbReference type="EMBL" id="BMNQ01000012">
    <property type="protein sequence ID" value="GGJ91578.1"/>
    <property type="molecule type" value="Genomic_DNA"/>
</dbReference>
<comment type="caution">
    <text evidence="2">The sequence shown here is derived from an EMBL/GenBank/DDBJ whole genome shotgun (WGS) entry which is preliminary data.</text>
</comment>
<sequence length="319" mass="36657">MKIKKRSKPLPLRKLDVIIPRLSPQFPRLPEMKEEAKKQGRGYSGEIKVDYHLEILASRYTLLDDVYLHNNSKNFQIDSLIAGNHGIFIIETKNYMGTIIFDSILKQLIRDDGNVESGFNYPITQTETQKFHLRNWLLKHRLTHIPIYYFIAIADPTTIIKVDGDREAISKVVAHAARIPGMIIEKDQELAQAGKPKLPDYQIGKMILHECGVYDMDIMGQFGLTCRNLLPGVFCPGCGIRGMQRIHGGWICRKCRHKSYYAHVKEVHDYVLLNGSITNTECMWLLGLNSRSTATRVLQKSGLIYLKEPKCWVKKTRIY</sequence>